<keyword evidence="2" id="KW-1185">Reference proteome</keyword>
<dbReference type="EnsemblMetazoa" id="OVOC10885.1">
    <property type="protein sequence ID" value="OVOC10885.1"/>
    <property type="gene ID" value="WBGene00247694"/>
</dbReference>
<dbReference type="EMBL" id="CMVM020000346">
    <property type="status" value="NOT_ANNOTATED_CDS"/>
    <property type="molecule type" value="Genomic_DNA"/>
</dbReference>
<reference evidence="1" key="2">
    <citation type="submission" date="2022-06" db="UniProtKB">
        <authorList>
            <consortium name="EnsemblMetazoa"/>
        </authorList>
    </citation>
    <scope>IDENTIFICATION</scope>
</reference>
<evidence type="ECO:0000313" key="1">
    <source>
        <dbReference type="EnsemblMetazoa" id="OVOC10885.1"/>
    </source>
</evidence>
<dbReference type="AlphaFoldDB" id="A0A8R1XLT3"/>
<name>A0A8R1XLT3_ONCVO</name>
<sequence length="74" mass="8803">MKESIHISFKVHHFIAFCKISNFLRWESVQFSLSLRTTARWISYIGTPRETAILQLTEKLTCFMPYRSTYLLSK</sequence>
<evidence type="ECO:0000313" key="2">
    <source>
        <dbReference type="Proteomes" id="UP000024404"/>
    </source>
</evidence>
<protein>
    <submittedName>
        <fullName evidence="1">Uncharacterized protein</fullName>
    </submittedName>
</protein>
<dbReference type="Proteomes" id="UP000024404">
    <property type="component" value="Unassembled WGS sequence"/>
</dbReference>
<organism evidence="1 2">
    <name type="scientific">Onchocerca volvulus</name>
    <dbReference type="NCBI Taxonomy" id="6282"/>
    <lineage>
        <taxon>Eukaryota</taxon>
        <taxon>Metazoa</taxon>
        <taxon>Ecdysozoa</taxon>
        <taxon>Nematoda</taxon>
        <taxon>Chromadorea</taxon>
        <taxon>Rhabditida</taxon>
        <taxon>Spirurina</taxon>
        <taxon>Spiruromorpha</taxon>
        <taxon>Filarioidea</taxon>
        <taxon>Onchocercidae</taxon>
        <taxon>Onchocerca</taxon>
    </lineage>
</organism>
<reference evidence="2" key="1">
    <citation type="submission" date="2013-10" db="EMBL/GenBank/DDBJ databases">
        <title>Genome sequencing of Onchocerca volvulus.</title>
        <authorList>
            <person name="Cotton J."/>
            <person name="Tsai J."/>
            <person name="Stanley E."/>
            <person name="Tracey A."/>
            <person name="Holroyd N."/>
            <person name="Lustigman S."/>
            <person name="Berriman M."/>
        </authorList>
    </citation>
    <scope>NUCLEOTIDE SEQUENCE</scope>
</reference>
<accession>A0A8R1XLT3</accession>
<proteinExistence type="predicted"/>